<dbReference type="Pfam" id="PF04104">
    <property type="entry name" value="DNA_primase_lrg"/>
    <property type="match status" value="1"/>
</dbReference>
<keyword evidence="4" id="KW-0235">DNA replication</keyword>
<organism evidence="9 10">
    <name type="scientific">Polyplax serrata</name>
    <name type="common">Common mouse louse</name>
    <dbReference type="NCBI Taxonomy" id="468196"/>
    <lineage>
        <taxon>Eukaryota</taxon>
        <taxon>Metazoa</taxon>
        <taxon>Ecdysozoa</taxon>
        <taxon>Arthropoda</taxon>
        <taxon>Hexapoda</taxon>
        <taxon>Insecta</taxon>
        <taxon>Pterygota</taxon>
        <taxon>Neoptera</taxon>
        <taxon>Paraneoptera</taxon>
        <taxon>Psocodea</taxon>
        <taxon>Troctomorpha</taxon>
        <taxon>Phthiraptera</taxon>
        <taxon>Anoplura</taxon>
        <taxon>Polyplacidae</taxon>
        <taxon>Polyplax</taxon>
    </lineage>
</organism>
<comment type="caution">
    <text evidence="9">The sequence shown here is derived from an EMBL/GenBank/DDBJ whole genome shotgun (WGS) entry which is preliminary data.</text>
</comment>
<keyword evidence="2" id="KW-0004">4Fe-4S</keyword>
<reference evidence="9 10" key="1">
    <citation type="submission" date="2023-10" db="EMBL/GenBank/DDBJ databases">
        <title>Genomes of two closely related lineages of the louse Polyplax serrata with different host specificities.</title>
        <authorList>
            <person name="Martinu J."/>
            <person name="Tarabai H."/>
            <person name="Stefka J."/>
            <person name="Hypsa V."/>
        </authorList>
    </citation>
    <scope>NUCLEOTIDE SEQUENCE [LARGE SCALE GENOMIC DNA]</scope>
    <source>
        <strain evidence="9">HR10_N</strain>
    </source>
</reference>
<dbReference type="GO" id="GO:0006270">
    <property type="term" value="P:DNA replication initiation"/>
    <property type="evidence" value="ECO:0007669"/>
    <property type="project" value="TreeGrafter"/>
</dbReference>
<dbReference type="PANTHER" id="PTHR10537:SF4">
    <property type="entry name" value="DNA PRIMASE LARGE SUBUNIT"/>
    <property type="match status" value="1"/>
</dbReference>
<comment type="cofactor">
    <cofactor evidence="1">
        <name>[4Fe-4S] cluster</name>
        <dbReference type="ChEBI" id="CHEBI:49883"/>
    </cofactor>
</comment>
<evidence type="ECO:0000256" key="2">
    <source>
        <dbReference type="ARBA" id="ARBA00022485"/>
    </source>
</evidence>
<gene>
    <name evidence="9" type="ORF">RUM43_003393</name>
</gene>
<keyword evidence="7" id="KW-0411">Iron-sulfur</keyword>
<dbReference type="AlphaFoldDB" id="A0AAN8PHB1"/>
<protein>
    <recommendedName>
        <fullName evidence="8">DNA primase large subunit C-terminal domain-containing protein</fullName>
    </recommendedName>
</protein>
<dbReference type="InterPro" id="IPR007238">
    <property type="entry name" value="DNA_primase_lsu_euk/arc"/>
</dbReference>
<keyword evidence="3" id="KW-0639">Primosome</keyword>
<evidence type="ECO:0000256" key="1">
    <source>
        <dbReference type="ARBA" id="ARBA00001966"/>
    </source>
</evidence>
<name>A0AAN8PHB1_POLSC</name>
<evidence type="ECO:0000256" key="6">
    <source>
        <dbReference type="ARBA" id="ARBA00023004"/>
    </source>
</evidence>
<dbReference type="GO" id="GO:0005658">
    <property type="term" value="C:alpha DNA polymerase:primase complex"/>
    <property type="evidence" value="ECO:0007669"/>
    <property type="project" value="TreeGrafter"/>
</dbReference>
<dbReference type="GO" id="GO:0006269">
    <property type="term" value="P:DNA replication, synthesis of primer"/>
    <property type="evidence" value="ECO:0007669"/>
    <property type="project" value="UniProtKB-KW"/>
</dbReference>
<sequence length="445" mass="51596">MLLYVHNELKNYIMDLDLVESILLKRSQSYQSIVSSQIETEELKCYDKVSHLLMCFIACDYPSFVDTYLQGELKMFLNKLNTISCSDVLQELTVVLLKVKYMAQCEEVKTFSEKEFQMLNLVLDTTSNLVLNGLHIFGDSHSEQCEELTMTLPFTFLPELVGKRKVEVNLGRVRFTCGQWRIIAEVAYSHFLELELHLLKRSKNTRQVIYSLEDDRLRQVIKRFTNVLKGRRYIGGMVPLKAEDIDSASRYFPPCMANLHQVLRRTHRLSYESRYHYTLFLKDIGLPVEQNILFWETEYNKPSAGSSCSHEWTSRQHRYKYQIEHIYGLIGNREPKTCHSCPKFIDESQSKTDGGCPFQHCSQDDLMKAIPRGMLAMPDIEDMLQYKSSGMPQRACLAYLSCQKKMLLSKHSSLGVKPISNSLAYVISPLQYYNIAKSNVETIRE</sequence>
<dbReference type="Gene3D" id="1.20.930.80">
    <property type="match status" value="1"/>
</dbReference>
<dbReference type="PANTHER" id="PTHR10537">
    <property type="entry name" value="DNA PRIMASE LARGE SUBUNIT"/>
    <property type="match status" value="1"/>
</dbReference>
<keyword evidence="6" id="KW-0408">Iron</keyword>
<dbReference type="Proteomes" id="UP001372834">
    <property type="component" value="Unassembled WGS sequence"/>
</dbReference>
<dbReference type="EMBL" id="JAWJWE010000036">
    <property type="protein sequence ID" value="KAK6629576.1"/>
    <property type="molecule type" value="Genomic_DNA"/>
</dbReference>
<evidence type="ECO:0000256" key="7">
    <source>
        <dbReference type="ARBA" id="ARBA00023014"/>
    </source>
</evidence>
<dbReference type="InterPro" id="IPR058560">
    <property type="entry name" value="DNA_primase_C"/>
</dbReference>
<evidence type="ECO:0000313" key="10">
    <source>
        <dbReference type="Proteomes" id="UP001372834"/>
    </source>
</evidence>
<accession>A0AAN8PHB1</accession>
<evidence type="ECO:0000259" key="8">
    <source>
        <dbReference type="Pfam" id="PF04104"/>
    </source>
</evidence>
<keyword evidence="5" id="KW-0479">Metal-binding</keyword>
<evidence type="ECO:0000256" key="4">
    <source>
        <dbReference type="ARBA" id="ARBA00022705"/>
    </source>
</evidence>
<evidence type="ECO:0000313" key="9">
    <source>
        <dbReference type="EMBL" id="KAK6629576.1"/>
    </source>
</evidence>
<proteinExistence type="predicted"/>
<evidence type="ECO:0000256" key="3">
    <source>
        <dbReference type="ARBA" id="ARBA00022515"/>
    </source>
</evidence>
<evidence type="ECO:0000256" key="5">
    <source>
        <dbReference type="ARBA" id="ARBA00022723"/>
    </source>
</evidence>
<dbReference type="GO" id="GO:0046872">
    <property type="term" value="F:metal ion binding"/>
    <property type="evidence" value="ECO:0007669"/>
    <property type="project" value="UniProtKB-KW"/>
</dbReference>
<feature type="domain" description="DNA primase large subunit C-terminal" evidence="8">
    <location>
        <begin position="248"/>
        <end position="433"/>
    </location>
</feature>
<dbReference type="GO" id="GO:0051539">
    <property type="term" value="F:4 iron, 4 sulfur cluster binding"/>
    <property type="evidence" value="ECO:0007669"/>
    <property type="project" value="UniProtKB-KW"/>
</dbReference>